<dbReference type="PANTHER" id="PTHR33098">
    <property type="entry name" value="COTTON FIBER (DUF761)"/>
    <property type="match status" value="1"/>
</dbReference>
<name>A0ABD3UP54_9LAMI</name>
<dbReference type="Pfam" id="PF05553">
    <property type="entry name" value="DUF761"/>
    <property type="match status" value="1"/>
</dbReference>
<dbReference type="Proteomes" id="UP001634393">
    <property type="component" value="Unassembled WGS sequence"/>
</dbReference>
<proteinExistence type="predicted"/>
<keyword evidence="1" id="KW-0812">Transmembrane</keyword>
<dbReference type="InterPro" id="IPR008480">
    <property type="entry name" value="DUF761_pln"/>
</dbReference>
<comment type="caution">
    <text evidence="3">The sequence shown here is derived from an EMBL/GenBank/DDBJ whole genome shotgun (WGS) entry which is preliminary data.</text>
</comment>
<sequence length="277" mass="31611">MSNWILSMKVFLVISAGVVIKISVPLNLNVNEIPKIWSVILSWLKPPYLYIIINAIIITIAAASRFHQSDQHLISIKDPPPSDHFEPFVELKPVVKVNGSNLTEKEIVAAETRDLMIESTLEYNTTLQEIKSPEIHPLPRSRRDNINIPLVSSSFGHQKPNRTIPQVPSGRALRVARSKRQETLESTWKTITEGRHVPLTRHLKKSEHHMAPTVAHVPTSKDRTKYESGVNIQKQPSLGQDELNRRVEAFIRKVNNDMRLQREESLNQYVQMINHGV</sequence>
<protein>
    <recommendedName>
        <fullName evidence="2">DUF4408 domain-containing protein</fullName>
    </recommendedName>
</protein>
<keyword evidence="1" id="KW-0472">Membrane</keyword>
<gene>
    <name evidence="3" type="ORF">ACJIZ3_013161</name>
</gene>
<accession>A0ABD3UP54</accession>
<feature type="transmembrane region" description="Helical" evidence="1">
    <location>
        <begin position="10"/>
        <end position="28"/>
    </location>
</feature>
<dbReference type="PANTHER" id="PTHR33098:SF75">
    <property type="entry name" value="DUF4408 DOMAIN PROTEIN"/>
    <property type="match status" value="1"/>
</dbReference>
<feature type="domain" description="DUF4408" evidence="2">
    <location>
        <begin position="34"/>
        <end position="66"/>
    </location>
</feature>
<evidence type="ECO:0000313" key="3">
    <source>
        <dbReference type="EMBL" id="KAL3851279.1"/>
    </source>
</evidence>
<keyword evidence="4" id="KW-1185">Reference proteome</keyword>
<dbReference type="EMBL" id="JBJXBP010000001">
    <property type="protein sequence ID" value="KAL3851279.1"/>
    <property type="molecule type" value="Genomic_DNA"/>
</dbReference>
<dbReference type="Pfam" id="PF14364">
    <property type="entry name" value="DUF4408"/>
    <property type="match status" value="1"/>
</dbReference>
<evidence type="ECO:0000313" key="4">
    <source>
        <dbReference type="Proteomes" id="UP001634393"/>
    </source>
</evidence>
<evidence type="ECO:0000259" key="2">
    <source>
        <dbReference type="Pfam" id="PF14364"/>
    </source>
</evidence>
<feature type="transmembrane region" description="Helical" evidence="1">
    <location>
        <begin position="48"/>
        <end position="67"/>
    </location>
</feature>
<organism evidence="3 4">
    <name type="scientific">Penstemon smallii</name>
    <dbReference type="NCBI Taxonomy" id="265156"/>
    <lineage>
        <taxon>Eukaryota</taxon>
        <taxon>Viridiplantae</taxon>
        <taxon>Streptophyta</taxon>
        <taxon>Embryophyta</taxon>
        <taxon>Tracheophyta</taxon>
        <taxon>Spermatophyta</taxon>
        <taxon>Magnoliopsida</taxon>
        <taxon>eudicotyledons</taxon>
        <taxon>Gunneridae</taxon>
        <taxon>Pentapetalae</taxon>
        <taxon>asterids</taxon>
        <taxon>lamiids</taxon>
        <taxon>Lamiales</taxon>
        <taxon>Plantaginaceae</taxon>
        <taxon>Cheloneae</taxon>
        <taxon>Penstemon</taxon>
    </lineage>
</organism>
<dbReference type="AlphaFoldDB" id="A0ABD3UP54"/>
<keyword evidence="1" id="KW-1133">Transmembrane helix</keyword>
<evidence type="ECO:0000256" key="1">
    <source>
        <dbReference type="SAM" id="Phobius"/>
    </source>
</evidence>
<reference evidence="3 4" key="1">
    <citation type="submission" date="2024-12" db="EMBL/GenBank/DDBJ databases">
        <title>The unique morphological basis and parallel evolutionary history of personate flowers in Penstemon.</title>
        <authorList>
            <person name="Depatie T.H."/>
            <person name="Wessinger C.A."/>
        </authorList>
    </citation>
    <scope>NUCLEOTIDE SEQUENCE [LARGE SCALE GENOMIC DNA]</scope>
    <source>
        <strain evidence="3">WTNN_2</strain>
        <tissue evidence="3">Leaf</tissue>
    </source>
</reference>
<dbReference type="InterPro" id="IPR025520">
    <property type="entry name" value="DUF4408"/>
</dbReference>